<evidence type="ECO:0000313" key="1">
    <source>
        <dbReference type="EMBL" id="CEG42976.1"/>
    </source>
</evidence>
<dbReference type="EMBL" id="CCYD01000653">
    <property type="protein sequence ID" value="CEG42976.1"/>
    <property type="molecule type" value="Genomic_DNA"/>
</dbReference>
<dbReference type="Proteomes" id="UP000054928">
    <property type="component" value="Unassembled WGS sequence"/>
</dbReference>
<protein>
    <submittedName>
        <fullName evidence="1">Uncharacterized protein</fullName>
    </submittedName>
</protein>
<organism evidence="1 2">
    <name type="scientific">Plasmopara halstedii</name>
    <name type="common">Downy mildew of sunflower</name>
    <dbReference type="NCBI Taxonomy" id="4781"/>
    <lineage>
        <taxon>Eukaryota</taxon>
        <taxon>Sar</taxon>
        <taxon>Stramenopiles</taxon>
        <taxon>Oomycota</taxon>
        <taxon>Peronosporomycetes</taxon>
        <taxon>Peronosporales</taxon>
        <taxon>Peronosporaceae</taxon>
        <taxon>Plasmopara</taxon>
    </lineage>
</organism>
<dbReference type="GeneID" id="36408263"/>
<proteinExistence type="predicted"/>
<accession>A0A0P1AP00</accession>
<dbReference type="AlphaFoldDB" id="A0A0P1AP00"/>
<name>A0A0P1AP00_PLAHL</name>
<reference evidence="2" key="1">
    <citation type="submission" date="2014-09" db="EMBL/GenBank/DDBJ databases">
        <authorList>
            <person name="Sharma Rahul"/>
            <person name="Thines Marco"/>
        </authorList>
    </citation>
    <scope>NUCLEOTIDE SEQUENCE [LARGE SCALE GENOMIC DNA]</scope>
</reference>
<keyword evidence="2" id="KW-1185">Reference proteome</keyword>
<evidence type="ECO:0000313" key="2">
    <source>
        <dbReference type="Proteomes" id="UP000054928"/>
    </source>
</evidence>
<dbReference type="RefSeq" id="XP_024579345.1">
    <property type="nucleotide sequence ID" value="XM_024728917.1"/>
</dbReference>
<sequence length="52" mass="5992">MRKDINDGSTSWPLVFSAQKVSVECGYMLLMTEPDPYFARSKRISDVTIFLF</sequence>